<dbReference type="AlphaFoldDB" id="A0A0A8ZAM4"/>
<protein>
    <submittedName>
        <fullName evidence="1">Uncharacterized protein</fullName>
    </submittedName>
</protein>
<proteinExistence type="predicted"/>
<evidence type="ECO:0000313" key="1">
    <source>
        <dbReference type="EMBL" id="JAD34708.1"/>
    </source>
</evidence>
<sequence length="29" mass="3215">MDIHTYSTSIITTTIIIIIRVSRGEEGGH</sequence>
<organism evidence="1">
    <name type="scientific">Arundo donax</name>
    <name type="common">Giant reed</name>
    <name type="synonym">Donax arundinaceus</name>
    <dbReference type="NCBI Taxonomy" id="35708"/>
    <lineage>
        <taxon>Eukaryota</taxon>
        <taxon>Viridiplantae</taxon>
        <taxon>Streptophyta</taxon>
        <taxon>Embryophyta</taxon>
        <taxon>Tracheophyta</taxon>
        <taxon>Spermatophyta</taxon>
        <taxon>Magnoliopsida</taxon>
        <taxon>Liliopsida</taxon>
        <taxon>Poales</taxon>
        <taxon>Poaceae</taxon>
        <taxon>PACMAD clade</taxon>
        <taxon>Arundinoideae</taxon>
        <taxon>Arundineae</taxon>
        <taxon>Arundo</taxon>
    </lineage>
</organism>
<reference evidence="1" key="2">
    <citation type="journal article" date="2015" name="Data Brief">
        <title>Shoot transcriptome of the giant reed, Arundo donax.</title>
        <authorList>
            <person name="Barrero R.A."/>
            <person name="Guerrero F.D."/>
            <person name="Moolhuijzen P."/>
            <person name="Goolsby J.A."/>
            <person name="Tidwell J."/>
            <person name="Bellgard S.E."/>
            <person name="Bellgard M.I."/>
        </authorList>
    </citation>
    <scope>NUCLEOTIDE SEQUENCE</scope>
    <source>
        <tissue evidence="1">Shoot tissue taken approximately 20 cm above the soil surface</tissue>
    </source>
</reference>
<reference evidence="1" key="1">
    <citation type="submission" date="2014-09" db="EMBL/GenBank/DDBJ databases">
        <authorList>
            <person name="Magalhaes I.L.F."/>
            <person name="Oliveira U."/>
            <person name="Santos F.R."/>
            <person name="Vidigal T.H.D.A."/>
            <person name="Brescovit A.D."/>
            <person name="Santos A.J."/>
        </authorList>
    </citation>
    <scope>NUCLEOTIDE SEQUENCE</scope>
    <source>
        <tissue evidence="1">Shoot tissue taken approximately 20 cm above the soil surface</tissue>
    </source>
</reference>
<dbReference type="EMBL" id="GBRH01263187">
    <property type="protein sequence ID" value="JAD34708.1"/>
    <property type="molecule type" value="Transcribed_RNA"/>
</dbReference>
<name>A0A0A8ZAM4_ARUDO</name>
<accession>A0A0A8ZAM4</accession>